<proteinExistence type="predicted"/>
<dbReference type="PANTHER" id="PTHR30292:SF0">
    <property type="entry name" value="5-OXOPROLINASE SUBUNIT A"/>
    <property type="match status" value="1"/>
</dbReference>
<dbReference type="SUPFAM" id="SSF88713">
    <property type="entry name" value="Glycoside hydrolase/deacetylase"/>
    <property type="match status" value="1"/>
</dbReference>
<accession>A0A2T0X2L1</accession>
<dbReference type="InterPro" id="IPR005501">
    <property type="entry name" value="LamB/YcsF/PxpA-like"/>
</dbReference>
<protein>
    <submittedName>
        <fullName evidence="1">UPF0271 protein</fullName>
    </submittedName>
</protein>
<evidence type="ECO:0000313" key="1">
    <source>
        <dbReference type="EMBL" id="PRY93186.1"/>
    </source>
</evidence>
<dbReference type="NCBIfam" id="NF003816">
    <property type="entry name" value="PRK05406.1-5"/>
    <property type="match status" value="1"/>
</dbReference>
<dbReference type="Gene3D" id="3.20.20.370">
    <property type="entry name" value="Glycoside hydrolase/deacetylase"/>
    <property type="match status" value="1"/>
</dbReference>
<dbReference type="Pfam" id="PF03746">
    <property type="entry name" value="LamB_YcsF"/>
    <property type="match status" value="1"/>
</dbReference>
<dbReference type="OrthoDB" id="9773478at2"/>
<sequence>MERRIDLNADLGEGFGPWRLTEDEGLMPLLSSANVAAGGHASDPATMRATVRLAQRHGVRIGAHPGFPDKVGFGRRRLPFTMDEVTETVAAQTGALVAVAALEGARVEYVKAHGALGNWAAEDEEVARAVLRGARAALGTGAVLMAIAGTAQERVAAAEGAPHVAEVFLDRGYAASGLLAPRGTPGALLTDAEEEAERMLGFLRTGQMPTVEGGTVSMAAGSICVHGDTPGAVAAARLLRERLEGAGWRVAAA</sequence>
<organism evidence="1 2">
    <name type="scientific">Hasllibacter halocynthiae</name>
    <dbReference type="NCBI Taxonomy" id="595589"/>
    <lineage>
        <taxon>Bacteria</taxon>
        <taxon>Pseudomonadati</taxon>
        <taxon>Pseudomonadota</taxon>
        <taxon>Alphaproteobacteria</taxon>
        <taxon>Rhodobacterales</taxon>
        <taxon>Roseobacteraceae</taxon>
        <taxon>Hasllibacter</taxon>
    </lineage>
</organism>
<reference evidence="1 2" key="1">
    <citation type="submission" date="2018-03" db="EMBL/GenBank/DDBJ databases">
        <title>Genomic Encyclopedia of Archaeal and Bacterial Type Strains, Phase II (KMG-II): from individual species to whole genera.</title>
        <authorList>
            <person name="Goeker M."/>
        </authorList>
    </citation>
    <scope>NUCLEOTIDE SEQUENCE [LARGE SCALE GENOMIC DNA]</scope>
    <source>
        <strain evidence="1 2">DSM 29318</strain>
    </source>
</reference>
<dbReference type="InterPro" id="IPR011330">
    <property type="entry name" value="Glyco_hydro/deAcase_b/a-brl"/>
</dbReference>
<comment type="caution">
    <text evidence="1">The sequence shown here is derived from an EMBL/GenBank/DDBJ whole genome shotgun (WGS) entry which is preliminary data.</text>
</comment>
<name>A0A2T0X2L1_9RHOB</name>
<dbReference type="AlphaFoldDB" id="A0A2T0X2L1"/>
<dbReference type="RefSeq" id="WP_106160799.1">
    <property type="nucleotide sequence ID" value="NZ_PVTT01000002.1"/>
</dbReference>
<dbReference type="GO" id="GO:0005975">
    <property type="term" value="P:carbohydrate metabolic process"/>
    <property type="evidence" value="ECO:0007669"/>
    <property type="project" value="InterPro"/>
</dbReference>
<dbReference type="CDD" id="cd10787">
    <property type="entry name" value="LamB_YcsF_like"/>
    <property type="match status" value="1"/>
</dbReference>
<evidence type="ECO:0000313" key="2">
    <source>
        <dbReference type="Proteomes" id="UP000238801"/>
    </source>
</evidence>
<dbReference type="NCBIfam" id="NF003814">
    <property type="entry name" value="PRK05406.1-3"/>
    <property type="match status" value="1"/>
</dbReference>
<dbReference type="PANTHER" id="PTHR30292">
    <property type="entry name" value="UNCHARACTERIZED PROTEIN YBGL-RELATED"/>
    <property type="match status" value="1"/>
</dbReference>
<keyword evidence="2" id="KW-1185">Reference proteome</keyword>
<gene>
    <name evidence="1" type="ORF">BCF33_2053</name>
</gene>
<dbReference type="Proteomes" id="UP000238801">
    <property type="component" value="Unassembled WGS sequence"/>
</dbReference>
<dbReference type="EMBL" id="PVTT01000002">
    <property type="protein sequence ID" value="PRY93186.1"/>
    <property type="molecule type" value="Genomic_DNA"/>
</dbReference>